<reference evidence="6" key="2">
    <citation type="submission" date="2023-04" db="EMBL/GenBank/DDBJ databases">
        <authorList>
            <person name="Bruccoleri R.E."/>
            <person name="Oakeley E.J."/>
            <person name="Faust A.-M."/>
            <person name="Dessus-Babus S."/>
            <person name="Altorfer M."/>
            <person name="Burckhardt D."/>
            <person name="Oertli M."/>
            <person name="Naumann U."/>
            <person name="Petersen F."/>
            <person name="Wong J."/>
        </authorList>
    </citation>
    <scope>NUCLEOTIDE SEQUENCE</scope>
    <source>
        <strain evidence="6">GSM-AAB239-AS_SAM_17_03QT</strain>
        <tissue evidence="6">Leaf</tissue>
    </source>
</reference>
<dbReference type="PROSITE" id="PS50089">
    <property type="entry name" value="ZF_RING_2"/>
    <property type="match status" value="1"/>
</dbReference>
<dbReference type="GO" id="GO:0016567">
    <property type="term" value="P:protein ubiquitination"/>
    <property type="evidence" value="ECO:0007669"/>
    <property type="project" value="TreeGrafter"/>
</dbReference>
<evidence type="ECO:0000256" key="3">
    <source>
        <dbReference type="ARBA" id="ARBA00022833"/>
    </source>
</evidence>
<evidence type="ECO:0000313" key="7">
    <source>
        <dbReference type="Proteomes" id="UP001140949"/>
    </source>
</evidence>
<dbReference type="GO" id="GO:0008270">
    <property type="term" value="F:zinc ion binding"/>
    <property type="evidence" value="ECO:0007669"/>
    <property type="project" value="UniProtKB-KW"/>
</dbReference>
<sequence length="195" mass="20529">MAATESEVMSVGGLFPILVGIAASGSDPASLPDRIVLVNPVTRRVAVLQGDSAAISEMLSDVVAGGGGSGGGGVPPASKRSIEALVSVEVGDDDDDAQECPVCLDELKTSKAAAEAAAKEVKEMPCRHRFHGDCIEKWLGMHGSCPVCRYRMPEEEAEEEPKEVAAAEERRREVQVTIVIRRPTASSETVADDLD</sequence>
<evidence type="ECO:0000259" key="5">
    <source>
        <dbReference type="PROSITE" id="PS50089"/>
    </source>
</evidence>
<keyword evidence="6" id="KW-0436">Ligase</keyword>
<dbReference type="GO" id="GO:0061630">
    <property type="term" value="F:ubiquitin protein ligase activity"/>
    <property type="evidence" value="ECO:0007669"/>
    <property type="project" value="TreeGrafter"/>
</dbReference>
<dbReference type="SMART" id="SM00184">
    <property type="entry name" value="RING"/>
    <property type="match status" value="1"/>
</dbReference>
<keyword evidence="2 4" id="KW-0863">Zinc-finger</keyword>
<dbReference type="AlphaFoldDB" id="A0AAX6FX24"/>
<comment type="caution">
    <text evidence="6">The sequence shown here is derived from an EMBL/GenBank/DDBJ whole genome shotgun (WGS) entry which is preliminary data.</text>
</comment>
<dbReference type="Pfam" id="PF13639">
    <property type="entry name" value="zf-RING_2"/>
    <property type="match status" value="1"/>
</dbReference>
<keyword evidence="3" id="KW-0862">Zinc</keyword>
<evidence type="ECO:0000256" key="4">
    <source>
        <dbReference type="PROSITE-ProRule" id="PRU00175"/>
    </source>
</evidence>
<accession>A0AAX6FX24</accession>
<protein>
    <submittedName>
        <fullName evidence="6">Ubiquitin-protein ligase CIP8</fullName>
    </submittedName>
</protein>
<reference evidence="6" key="1">
    <citation type="journal article" date="2023" name="GigaByte">
        <title>Genome assembly of the bearded iris, Iris pallida Lam.</title>
        <authorList>
            <person name="Bruccoleri R.E."/>
            <person name="Oakeley E.J."/>
            <person name="Faust A.M.E."/>
            <person name="Altorfer M."/>
            <person name="Dessus-Babus S."/>
            <person name="Burckhardt D."/>
            <person name="Oertli M."/>
            <person name="Naumann U."/>
            <person name="Petersen F."/>
            <person name="Wong J."/>
        </authorList>
    </citation>
    <scope>NUCLEOTIDE SEQUENCE</scope>
    <source>
        <strain evidence="6">GSM-AAB239-AS_SAM_17_03QT</strain>
    </source>
</reference>
<dbReference type="InterPro" id="IPR013083">
    <property type="entry name" value="Znf_RING/FYVE/PHD"/>
</dbReference>
<dbReference type="Gene3D" id="3.30.40.10">
    <property type="entry name" value="Zinc/RING finger domain, C3HC4 (zinc finger)"/>
    <property type="match status" value="1"/>
</dbReference>
<dbReference type="InterPro" id="IPR001841">
    <property type="entry name" value="Znf_RING"/>
</dbReference>
<dbReference type="Proteomes" id="UP001140949">
    <property type="component" value="Unassembled WGS sequence"/>
</dbReference>
<dbReference type="GO" id="GO:0016874">
    <property type="term" value="F:ligase activity"/>
    <property type="evidence" value="ECO:0007669"/>
    <property type="project" value="UniProtKB-KW"/>
</dbReference>
<proteinExistence type="predicted"/>
<evidence type="ECO:0000256" key="1">
    <source>
        <dbReference type="ARBA" id="ARBA00022723"/>
    </source>
</evidence>
<dbReference type="GO" id="GO:0005737">
    <property type="term" value="C:cytoplasm"/>
    <property type="evidence" value="ECO:0007669"/>
    <property type="project" value="TreeGrafter"/>
</dbReference>
<dbReference type="PANTHER" id="PTHR15710:SF132">
    <property type="entry name" value="E3 UBIQUITIN-PROTEIN LIGASE MPSR1"/>
    <property type="match status" value="1"/>
</dbReference>
<organism evidence="6 7">
    <name type="scientific">Iris pallida</name>
    <name type="common">Sweet iris</name>
    <dbReference type="NCBI Taxonomy" id="29817"/>
    <lineage>
        <taxon>Eukaryota</taxon>
        <taxon>Viridiplantae</taxon>
        <taxon>Streptophyta</taxon>
        <taxon>Embryophyta</taxon>
        <taxon>Tracheophyta</taxon>
        <taxon>Spermatophyta</taxon>
        <taxon>Magnoliopsida</taxon>
        <taxon>Liliopsida</taxon>
        <taxon>Asparagales</taxon>
        <taxon>Iridaceae</taxon>
        <taxon>Iridoideae</taxon>
        <taxon>Irideae</taxon>
        <taxon>Iris</taxon>
    </lineage>
</organism>
<feature type="domain" description="RING-type" evidence="5">
    <location>
        <begin position="100"/>
        <end position="149"/>
    </location>
</feature>
<keyword evidence="1" id="KW-0479">Metal-binding</keyword>
<dbReference type="EMBL" id="JANAVB010025596">
    <property type="protein sequence ID" value="KAJ6820511.1"/>
    <property type="molecule type" value="Genomic_DNA"/>
</dbReference>
<dbReference type="PANTHER" id="PTHR15710">
    <property type="entry name" value="E3 UBIQUITIN-PROTEIN LIGASE PRAJA"/>
    <property type="match status" value="1"/>
</dbReference>
<evidence type="ECO:0000313" key="6">
    <source>
        <dbReference type="EMBL" id="KAJ6820511.1"/>
    </source>
</evidence>
<dbReference type="SUPFAM" id="SSF57850">
    <property type="entry name" value="RING/U-box"/>
    <property type="match status" value="1"/>
</dbReference>
<evidence type="ECO:0000256" key="2">
    <source>
        <dbReference type="ARBA" id="ARBA00022771"/>
    </source>
</evidence>
<name>A0AAX6FX24_IRIPA</name>
<keyword evidence="7" id="KW-1185">Reference proteome</keyword>
<gene>
    <name evidence="6" type="ORF">M6B38_397640</name>
</gene>